<name>A0A919MC10_9ACTN</name>
<reference evidence="7" key="1">
    <citation type="submission" date="2021-01" db="EMBL/GenBank/DDBJ databases">
        <title>Whole genome shotgun sequence of Actinoplanes ferrugineus NBRC 15555.</title>
        <authorList>
            <person name="Komaki H."/>
            <person name="Tamura T."/>
        </authorList>
    </citation>
    <scope>NUCLEOTIDE SEQUENCE</scope>
    <source>
        <strain evidence="7">NBRC 15555</strain>
    </source>
</reference>
<dbReference type="PANTHER" id="PTHR30482:SF17">
    <property type="entry name" value="ABC TRANSPORTER ATP-BINDING PROTEIN"/>
    <property type="match status" value="1"/>
</dbReference>
<keyword evidence="2" id="KW-1003">Cell membrane</keyword>
<comment type="caution">
    <text evidence="7">The sequence shown here is derived from an EMBL/GenBank/DDBJ whole genome shotgun (WGS) entry which is preliminary data.</text>
</comment>
<evidence type="ECO:0000256" key="3">
    <source>
        <dbReference type="ARBA" id="ARBA00022692"/>
    </source>
</evidence>
<feature type="transmembrane region" description="Helical" evidence="6">
    <location>
        <begin position="63"/>
        <end position="81"/>
    </location>
</feature>
<sequence length="343" mass="34684">MTTMTNPAPDTFTTGSAERRATADRAARRWRHARRALGAVAALAAIALPALTGPYLITLAATAIVLALLAMSTQLLAVAGLPSFGQTTYLGIGAYTAALLAAAGITNGPALLAAAAGTAALAAAVLAPFVLRTRGVTFLMVTVMIQGLAVAVAVHWTSVTGGDEGRHTPAVTLWPGDPLTSTPVIYWYTLTAFAAVGVGTAWLMRSRLVLLLRAHAGHEPRMTALGHRATLELGAGYAAAAAISGAGGALLITINTYVSPADISFGVAAAGFAAAALGTALAGFPTMTGALVAAVAIVVVRDWAGSDGTGPLLLGLLLLTVPYLRPAVLRLRARRVNRPGAAA</sequence>
<evidence type="ECO:0008006" key="9">
    <source>
        <dbReference type="Google" id="ProtNLM"/>
    </source>
</evidence>
<comment type="subcellular location">
    <subcellularLocation>
        <location evidence="1">Cell membrane</location>
        <topology evidence="1">Multi-pass membrane protein</topology>
    </subcellularLocation>
</comment>
<dbReference type="EMBL" id="BOMM01000052">
    <property type="protein sequence ID" value="GIE14206.1"/>
    <property type="molecule type" value="Genomic_DNA"/>
</dbReference>
<proteinExistence type="predicted"/>
<evidence type="ECO:0000256" key="4">
    <source>
        <dbReference type="ARBA" id="ARBA00022989"/>
    </source>
</evidence>
<feature type="transmembrane region" description="Helical" evidence="6">
    <location>
        <begin position="88"/>
        <end position="105"/>
    </location>
</feature>
<dbReference type="InterPro" id="IPR043428">
    <property type="entry name" value="LivM-like"/>
</dbReference>
<gene>
    <name evidence="7" type="ORF">Afe05nite_60460</name>
</gene>
<feature type="transmembrane region" description="Helical" evidence="6">
    <location>
        <begin position="185"/>
        <end position="204"/>
    </location>
</feature>
<dbReference type="AlphaFoldDB" id="A0A919MC10"/>
<evidence type="ECO:0000313" key="7">
    <source>
        <dbReference type="EMBL" id="GIE14206.1"/>
    </source>
</evidence>
<dbReference type="RefSeq" id="WP_239118291.1">
    <property type="nucleotide sequence ID" value="NZ_BAAABP010000015.1"/>
</dbReference>
<evidence type="ECO:0000256" key="2">
    <source>
        <dbReference type="ARBA" id="ARBA00022475"/>
    </source>
</evidence>
<feature type="transmembrane region" description="Helical" evidence="6">
    <location>
        <begin position="263"/>
        <end position="281"/>
    </location>
</feature>
<evidence type="ECO:0000256" key="5">
    <source>
        <dbReference type="ARBA" id="ARBA00023136"/>
    </source>
</evidence>
<feature type="transmembrane region" description="Helical" evidence="6">
    <location>
        <begin position="235"/>
        <end position="257"/>
    </location>
</feature>
<keyword evidence="5 6" id="KW-0472">Membrane</keyword>
<feature type="transmembrane region" description="Helical" evidence="6">
    <location>
        <begin position="111"/>
        <end position="131"/>
    </location>
</feature>
<dbReference type="GO" id="GO:0015658">
    <property type="term" value="F:branched-chain amino acid transmembrane transporter activity"/>
    <property type="evidence" value="ECO:0007669"/>
    <property type="project" value="InterPro"/>
</dbReference>
<dbReference type="PANTHER" id="PTHR30482">
    <property type="entry name" value="HIGH-AFFINITY BRANCHED-CHAIN AMINO ACID TRANSPORT SYSTEM PERMEASE"/>
    <property type="match status" value="1"/>
</dbReference>
<protein>
    <recommendedName>
        <fullName evidence="9">Amino acid/amide ABC transporter membrane protein 2 (HAAT family)</fullName>
    </recommendedName>
</protein>
<dbReference type="GO" id="GO:0005886">
    <property type="term" value="C:plasma membrane"/>
    <property type="evidence" value="ECO:0007669"/>
    <property type="project" value="UniProtKB-SubCell"/>
</dbReference>
<evidence type="ECO:0000313" key="8">
    <source>
        <dbReference type="Proteomes" id="UP000598174"/>
    </source>
</evidence>
<keyword evidence="3 6" id="KW-0812">Transmembrane</keyword>
<evidence type="ECO:0000256" key="1">
    <source>
        <dbReference type="ARBA" id="ARBA00004651"/>
    </source>
</evidence>
<dbReference type="InterPro" id="IPR001851">
    <property type="entry name" value="ABC_transp_permease"/>
</dbReference>
<keyword evidence="4 6" id="KW-1133">Transmembrane helix</keyword>
<dbReference type="Proteomes" id="UP000598174">
    <property type="component" value="Unassembled WGS sequence"/>
</dbReference>
<feature type="transmembrane region" description="Helical" evidence="6">
    <location>
        <begin position="36"/>
        <end position="57"/>
    </location>
</feature>
<accession>A0A919MC10</accession>
<organism evidence="7 8">
    <name type="scientific">Paractinoplanes ferrugineus</name>
    <dbReference type="NCBI Taxonomy" id="113564"/>
    <lineage>
        <taxon>Bacteria</taxon>
        <taxon>Bacillati</taxon>
        <taxon>Actinomycetota</taxon>
        <taxon>Actinomycetes</taxon>
        <taxon>Micromonosporales</taxon>
        <taxon>Micromonosporaceae</taxon>
        <taxon>Paractinoplanes</taxon>
    </lineage>
</organism>
<dbReference type="CDD" id="cd06581">
    <property type="entry name" value="TM_PBP1_LivM_like"/>
    <property type="match status" value="1"/>
</dbReference>
<evidence type="ECO:0000256" key="6">
    <source>
        <dbReference type="SAM" id="Phobius"/>
    </source>
</evidence>
<dbReference type="Pfam" id="PF02653">
    <property type="entry name" value="BPD_transp_2"/>
    <property type="match status" value="1"/>
</dbReference>
<feature type="transmembrane region" description="Helical" evidence="6">
    <location>
        <begin position="138"/>
        <end position="156"/>
    </location>
</feature>
<keyword evidence="8" id="KW-1185">Reference proteome</keyword>